<dbReference type="PIRSF" id="PIRSF005822">
    <property type="entry name" value="NDUA2"/>
    <property type="match status" value="1"/>
</dbReference>
<protein>
    <recommendedName>
        <fullName evidence="4">NADH dehydrogenase [ubiquinone] 1 alpha subcomplex subunit 2</fullName>
    </recommendedName>
    <alternativeName>
        <fullName evidence="11">Complex I-B8</fullName>
    </alternativeName>
    <alternativeName>
        <fullName evidence="12">NADH-ubiquinone oxidoreductase B8 subunit</fullName>
    </alternativeName>
</protein>
<dbReference type="InterPro" id="IPR016464">
    <property type="entry name" value="NADH_Ub_cplx-1_asu_su-2"/>
</dbReference>
<keyword evidence="7" id="KW-0999">Mitochondrion inner membrane</keyword>
<evidence type="ECO:0000313" key="16">
    <source>
        <dbReference type="Proteomes" id="UP000215335"/>
    </source>
</evidence>
<dbReference type="SUPFAM" id="SSF52833">
    <property type="entry name" value="Thioredoxin-like"/>
    <property type="match status" value="1"/>
</dbReference>
<name>A0A232F7I3_9HYME</name>
<dbReference type="GO" id="GO:0005743">
    <property type="term" value="C:mitochondrial inner membrane"/>
    <property type="evidence" value="ECO:0007669"/>
    <property type="project" value="UniProtKB-SubCell"/>
</dbReference>
<comment type="similarity">
    <text evidence="3">Belongs to the complex I NDUFA2 subunit family.</text>
</comment>
<evidence type="ECO:0000256" key="5">
    <source>
        <dbReference type="ARBA" id="ARBA00022448"/>
    </source>
</evidence>
<feature type="disulfide bond" description="Redox-active" evidence="13">
    <location>
        <begin position="18"/>
        <end position="52"/>
    </location>
</feature>
<comment type="subcellular location">
    <subcellularLocation>
        <location evidence="2">Mitochondrion inner membrane</location>
        <topology evidence="2">Peripheral membrane protein</topology>
        <orientation evidence="2">Matrix side</orientation>
    </subcellularLocation>
</comment>
<gene>
    <name evidence="15" type="ORF">TSAR_005045</name>
</gene>
<organism evidence="15 16">
    <name type="scientific">Trichomalopsis sarcophagae</name>
    <dbReference type="NCBI Taxonomy" id="543379"/>
    <lineage>
        <taxon>Eukaryota</taxon>
        <taxon>Metazoa</taxon>
        <taxon>Ecdysozoa</taxon>
        <taxon>Arthropoda</taxon>
        <taxon>Hexapoda</taxon>
        <taxon>Insecta</taxon>
        <taxon>Pterygota</taxon>
        <taxon>Neoptera</taxon>
        <taxon>Endopterygota</taxon>
        <taxon>Hymenoptera</taxon>
        <taxon>Apocrita</taxon>
        <taxon>Proctotrupomorpha</taxon>
        <taxon>Chalcidoidea</taxon>
        <taxon>Pteromalidae</taxon>
        <taxon>Pteromalinae</taxon>
        <taxon>Trichomalopsis</taxon>
    </lineage>
</organism>
<dbReference type="PANTHER" id="PTHR12878:SF0">
    <property type="entry name" value="NADH DEHYDROGENASE [UBIQUINONE] 1 ALPHA SUBCOMPLEX SUBUNIT 2"/>
    <property type="match status" value="1"/>
</dbReference>
<dbReference type="SMART" id="SM00916">
    <property type="entry name" value="L51_S25_CI-B8"/>
    <property type="match status" value="1"/>
</dbReference>
<evidence type="ECO:0000313" key="15">
    <source>
        <dbReference type="EMBL" id="OXU26814.1"/>
    </source>
</evidence>
<evidence type="ECO:0000256" key="13">
    <source>
        <dbReference type="PIRSR" id="PIRSR005822-1"/>
    </source>
</evidence>
<evidence type="ECO:0000256" key="10">
    <source>
        <dbReference type="ARBA" id="ARBA00023136"/>
    </source>
</evidence>
<keyword evidence="10" id="KW-0472">Membrane</keyword>
<evidence type="ECO:0000256" key="2">
    <source>
        <dbReference type="ARBA" id="ARBA00004443"/>
    </source>
</evidence>
<dbReference type="OrthoDB" id="10250268at2759"/>
<dbReference type="PANTHER" id="PTHR12878">
    <property type="entry name" value="NADH-UBIQUINONE OXIDOREDUCTASE B8 SUBUNIT"/>
    <property type="match status" value="1"/>
</dbReference>
<dbReference type="Pfam" id="PF05047">
    <property type="entry name" value="L51_S25_CI-B8"/>
    <property type="match status" value="1"/>
</dbReference>
<dbReference type="InterPro" id="IPR036249">
    <property type="entry name" value="Thioredoxin-like_sf"/>
</dbReference>
<evidence type="ECO:0000256" key="12">
    <source>
        <dbReference type="ARBA" id="ARBA00032513"/>
    </source>
</evidence>
<keyword evidence="9" id="KW-0496">Mitochondrion</keyword>
<feature type="domain" description="Ribosomal protein/NADH dehydrogenase" evidence="14">
    <location>
        <begin position="19"/>
        <end position="92"/>
    </location>
</feature>
<reference evidence="15 16" key="1">
    <citation type="journal article" date="2017" name="Curr. Biol.">
        <title>The Evolution of Venom by Co-option of Single-Copy Genes.</title>
        <authorList>
            <person name="Martinson E.O."/>
            <person name="Mrinalini"/>
            <person name="Kelkar Y.D."/>
            <person name="Chang C.H."/>
            <person name="Werren J.H."/>
        </authorList>
    </citation>
    <scope>NUCLEOTIDE SEQUENCE [LARGE SCALE GENOMIC DNA]</scope>
    <source>
        <strain evidence="15 16">Alberta</strain>
        <tissue evidence="15">Whole body</tissue>
    </source>
</reference>
<keyword evidence="5" id="KW-0813">Transport</keyword>
<sequence length="92" mass="10542">MAAARLSSKIKELRILLCQTSKSSEGVRNFIENHYVSLKKANPQLPIMIRECSQIEPRLFVRVEHGKEKCYPLSNLKVDDVLQKFQQATSNP</sequence>
<dbReference type="AlphaFoldDB" id="A0A232F7I3"/>
<accession>A0A232F7I3</accession>
<keyword evidence="13" id="KW-1015">Disulfide bond</keyword>
<dbReference type="Gene3D" id="3.40.30.10">
    <property type="entry name" value="Glutaredoxin"/>
    <property type="match status" value="1"/>
</dbReference>
<dbReference type="Proteomes" id="UP000215335">
    <property type="component" value="Unassembled WGS sequence"/>
</dbReference>
<evidence type="ECO:0000256" key="11">
    <source>
        <dbReference type="ARBA" id="ARBA00031441"/>
    </source>
</evidence>
<evidence type="ECO:0000259" key="14">
    <source>
        <dbReference type="SMART" id="SM00916"/>
    </source>
</evidence>
<comment type="function">
    <text evidence="1">Accessory subunit of the mitochondrial membrane respiratory chain NADH dehydrogenase (Complex I), that is believed not to be involved in catalysis. Complex I functions in the transfer of electrons from NADH to the respiratory chain. The immediate electron acceptor for the enzyme is believed to be ubiquinone.</text>
</comment>
<keyword evidence="6" id="KW-0679">Respiratory chain</keyword>
<evidence type="ECO:0000256" key="4">
    <source>
        <dbReference type="ARBA" id="ARBA00016394"/>
    </source>
</evidence>
<evidence type="ECO:0000256" key="7">
    <source>
        <dbReference type="ARBA" id="ARBA00022792"/>
    </source>
</evidence>
<keyword evidence="8" id="KW-0249">Electron transport</keyword>
<evidence type="ECO:0000256" key="8">
    <source>
        <dbReference type="ARBA" id="ARBA00022982"/>
    </source>
</evidence>
<dbReference type="STRING" id="543379.A0A232F7I3"/>
<dbReference type="InterPro" id="IPR007741">
    <property type="entry name" value="Ribosomal_mL43/mS25/NADH_DH"/>
</dbReference>
<evidence type="ECO:0000256" key="6">
    <source>
        <dbReference type="ARBA" id="ARBA00022660"/>
    </source>
</evidence>
<evidence type="ECO:0000256" key="9">
    <source>
        <dbReference type="ARBA" id="ARBA00023128"/>
    </source>
</evidence>
<keyword evidence="16" id="KW-1185">Reference proteome</keyword>
<proteinExistence type="inferred from homology"/>
<evidence type="ECO:0000256" key="3">
    <source>
        <dbReference type="ARBA" id="ARBA00008939"/>
    </source>
</evidence>
<comment type="caution">
    <text evidence="15">The sequence shown here is derived from an EMBL/GenBank/DDBJ whole genome shotgun (WGS) entry which is preliminary data.</text>
</comment>
<evidence type="ECO:0000256" key="1">
    <source>
        <dbReference type="ARBA" id="ARBA00003195"/>
    </source>
</evidence>
<dbReference type="EMBL" id="NNAY01000718">
    <property type="protein sequence ID" value="OXU26814.1"/>
    <property type="molecule type" value="Genomic_DNA"/>
</dbReference>